<dbReference type="GeneID" id="31019534"/>
<evidence type="ECO:0000313" key="3">
    <source>
        <dbReference type="EMBL" id="OJD37157.1"/>
    </source>
</evidence>
<dbReference type="OrthoDB" id="10265409at2759"/>
<dbReference type="Proteomes" id="UP000183809">
    <property type="component" value="Unassembled WGS sequence"/>
</dbReference>
<dbReference type="InterPro" id="IPR037516">
    <property type="entry name" value="Tripartite_DENN"/>
</dbReference>
<sequence>MEKLKQMMHHHRKRSSHAPSFSLASFRHWATAFVVCDFNVDVGPEILMVYPADTPFSQADLTAICFNRQVNPPPRSAVCFTFGSTCPTFPEQQTPEMGEDLSFQFSIRNRSPDVLLSSPCAPHGSPSTFYGNCLFRQEFDGTTKRSYNQKSVVLISNHNFSAFFTRLLQQMTSSGILCDPNTFEAACTQISAWPPPSIGRHELPFLGSLLVLEIAPHLAFPLQGLASPQSSRSDSVSGPIYAYQPTTSWSRLIPFFSSLSDLYTVFERLLLCENVIIMAKSPQTCSEVVSALVDLIRPIPYAGEIKPYLTMQSEFCVAGFNGGTSRHFIVGITNPFLLKRILSAAESSGSTNPYVLYLHNTGSPVPVKPSSSQATCPPGFDIPGGIEAINPAKKLLKPDRSFLQQLDAMQKGGRSASDAIGPLIRRHFAELTAQFLSPILRYLATGMASTVASPGGNPAYANFSEPDFLNSLSKYGTSIKLRGQGPLQRHRTRDALYAEFCRSPNFYSHLEMKLSLEKEASVGLLNMSR</sequence>
<dbReference type="GO" id="GO:0055037">
    <property type="term" value="C:recycling endosome"/>
    <property type="evidence" value="ECO:0007669"/>
    <property type="project" value="TreeGrafter"/>
</dbReference>
<reference evidence="3 4" key="1">
    <citation type="submission" date="2016-10" db="EMBL/GenBank/DDBJ databases">
        <title>Proteomics and genomics reveal pathogen-plant mechanisms compatible with a hemibiotrophic lifestyle of Diplodia corticola.</title>
        <authorList>
            <person name="Fernandes I."/>
            <person name="De Jonge R."/>
            <person name="Van De Peer Y."/>
            <person name="Devreese B."/>
            <person name="Alves A."/>
            <person name="Esteves A.C."/>
        </authorList>
    </citation>
    <scope>NUCLEOTIDE SEQUENCE [LARGE SCALE GENOMIC DNA]</scope>
    <source>
        <strain evidence="3 4">CBS 112549</strain>
    </source>
</reference>
<dbReference type="GO" id="GO:0005085">
    <property type="term" value="F:guanyl-nucleotide exchange factor activity"/>
    <property type="evidence" value="ECO:0007669"/>
    <property type="project" value="InterPro"/>
</dbReference>
<keyword evidence="4" id="KW-1185">Reference proteome</keyword>
<dbReference type="InterPro" id="IPR024224">
    <property type="entry name" value="DENND6"/>
</dbReference>
<evidence type="ECO:0000313" key="4">
    <source>
        <dbReference type="Proteomes" id="UP000183809"/>
    </source>
</evidence>
<feature type="domain" description="UDENN" evidence="2">
    <location>
        <begin position="59"/>
        <end position="511"/>
    </location>
</feature>
<comment type="caution">
    <text evidence="3">The sequence shown here is derived from an EMBL/GenBank/DDBJ whole genome shotgun (WGS) entry which is preliminary data.</text>
</comment>
<accession>A0A1J9SC47</accession>
<organism evidence="3 4">
    <name type="scientific">Diplodia corticola</name>
    <dbReference type="NCBI Taxonomy" id="236234"/>
    <lineage>
        <taxon>Eukaryota</taxon>
        <taxon>Fungi</taxon>
        <taxon>Dikarya</taxon>
        <taxon>Ascomycota</taxon>
        <taxon>Pezizomycotina</taxon>
        <taxon>Dothideomycetes</taxon>
        <taxon>Dothideomycetes incertae sedis</taxon>
        <taxon>Botryosphaeriales</taxon>
        <taxon>Botryosphaeriaceae</taxon>
        <taxon>Diplodia</taxon>
    </lineage>
</organism>
<evidence type="ECO:0000256" key="1">
    <source>
        <dbReference type="ARBA" id="ARBA00007159"/>
    </source>
</evidence>
<gene>
    <name evidence="3" type="ORF">BKCO1_8000172</name>
</gene>
<name>A0A1J9SC47_9PEZI</name>
<protein>
    <recommendedName>
        <fullName evidence="2">UDENN domain-containing protein</fullName>
    </recommendedName>
</protein>
<dbReference type="RefSeq" id="XP_020133398.1">
    <property type="nucleotide sequence ID" value="XM_020279272.1"/>
</dbReference>
<dbReference type="AlphaFoldDB" id="A0A1J9SC47"/>
<dbReference type="EMBL" id="MNUE01000008">
    <property type="protein sequence ID" value="OJD37157.1"/>
    <property type="molecule type" value="Genomic_DNA"/>
</dbReference>
<dbReference type="PANTHER" id="PTHR13677:SF0">
    <property type="entry name" value="LD41638P"/>
    <property type="match status" value="1"/>
</dbReference>
<dbReference type="PANTHER" id="PTHR13677">
    <property type="entry name" value="LD41638P"/>
    <property type="match status" value="1"/>
</dbReference>
<comment type="similarity">
    <text evidence="1">Belongs to the DENND6 family.</text>
</comment>
<dbReference type="PROSITE" id="PS50211">
    <property type="entry name" value="DENN"/>
    <property type="match status" value="1"/>
</dbReference>
<evidence type="ECO:0000259" key="2">
    <source>
        <dbReference type="PROSITE" id="PS50211"/>
    </source>
</evidence>
<proteinExistence type="inferred from homology"/>